<evidence type="ECO:0000256" key="4">
    <source>
        <dbReference type="ARBA" id="ARBA00022692"/>
    </source>
</evidence>
<dbReference type="STRING" id="931890.G8JVU8"/>
<dbReference type="GO" id="GO:0072546">
    <property type="term" value="C:EMC complex"/>
    <property type="evidence" value="ECO:0007669"/>
    <property type="project" value="EnsemblFungi"/>
</dbReference>
<evidence type="ECO:0000256" key="3">
    <source>
        <dbReference type="ARBA" id="ARBA00020827"/>
    </source>
</evidence>
<dbReference type="OMA" id="YPGFLFY"/>
<protein>
    <recommendedName>
        <fullName evidence="3">ER membrane protein complex subunit 6</fullName>
    </recommendedName>
</protein>
<evidence type="ECO:0000256" key="6">
    <source>
        <dbReference type="ARBA" id="ARBA00022989"/>
    </source>
</evidence>
<sequence>MNASRKHFQNIESPRSIGFNKSRLLYVHDLTSLVFGCGAGILQLESQKGFGMFIASYIFVSLLFVVWICQLNPQKYFQNPVKDIFFNSLIRELAGFVMSWTFTYALLG</sequence>
<evidence type="ECO:0000256" key="2">
    <source>
        <dbReference type="ARBA" id="ARBA00009436"/>
    </source>
</evidence>
<dbReference type="OrthoDB" id="16510at2759"/>
<evidence type="ECO:0000313" key="9">
    <source>
        <dbReference type="EMBL" id="AET40963.1"/>
    </source>
</evidence>
<keyword evidence="5" id="KW-0256">Endoplasmic reticulum</keyword>
<comment type="subcellular location">
    <subcellularLocation>
        <location evidence="1">Endoplasmic reticulum membrane</location>
        <topology evidence="1">Multi-pass membrane protein</topology>
    </subcellularLocation>
</comment>
<comment type="similarity">
    <text evidence="2">Belongs to the EMC6 family.</text>
</comment>
<organism evidence="9 10">
    <name type="scientific">Eremothecium cymbalariae (strain CBS 270.75 / DBVPG 7215 / KCTC 17166 / NRRL Y-17582)</name>
    <name type="common">Yeast</name>
    <dbReference type="NCBI Taxonomy" id="931890"/>
    <lineage>
        <taxon>Eukaryota</taxon>
        <taxon>Fungi</taxon>
        <taxon>Dikarya</taxon>
        <taxon>Ascomycota</taxon>
        <taxon>Saccharomycotina</taxon>
        <taxon>Saccharomycetes</taxon>
        <taxon>Saccharomycetales</taxon>
        <taxon>Saccharomycetaceae</taxon>
        <taxon>Eremothecium</taxon>
    </lineage>
</organism>
<accession>G8JVU8</accession>
<dbReference type="PANTHER" id="PTHR20994:SF0">
    <property type="entry name" value="ER MEMBRANE PROTEIN COMPLEX SUBUNIT 6"/>
    <property type="match status" value="1"/>
</dbReference>
<dbReference type="GeneID" id="11472445"/>
<feature type="transmembrane region" description="Helical" evidence="8">
    <location>
        <begin position="89"/>
        <end position="107"/>
    </location>
</feature>
<dbReference type="PANTHER" id="PTHR20994">
    <property type="entry name" value="ER MEMBRANE PROTEIN COMPLEX SUBUNIT 6"/>
    <property type="match status" value="1"/>
</dbReference>
<dbReference type="InParanoid" id="G8JVU8"/>
<keyword evidence="7 8" id="KW-0472">Membrane</keyword>
<dbReference type="GO" id="GO:0015914">
    <property type="term" value="P:phospholipid transport"/>
    <property type="evidence" value="ECO:0007669"/>
    <property type="project" value="EnsemblFungi"/>
</dbReference>
<name>G8JVU8_ERECY</name>
<dbReference type="GO" id="GO:0000045">
    <property type="term" value="P:autophagosome assembly"/>
    <property type="evidence" value="ECO:0007669"/>
    <property type="project" value="TreeGrafter"/>
</dbReference>
<evidence type="ECO:0000256" key="7">
    <source>
        <dbReference type="ARBA" id="ARBA00023136"/>
    </source>
</evidence>
<dbReference type="GO" id="GO:0032977">
    <property type="term" value="F:membrane insertase activity"/>
    <property type="evidence" value="ECO:0007669"/>
    <property type="project" value="EnsemblFungi"/>
</dbReference>
<evidence type="ECO:0000313" key="10">
    <source>
        <dbReference type="Proteomes" id="UP000006790"/>
    </source>
</evidence>
<reference evidence="10" key="1">
    <citation type="journal article" date="2012" name="G3 (Bethesda)">
        <title>Pichia sorbitophila, an interspecies yeast hybrid reveals early steps of genome resolution following polyploidization.</title>
        <authorList>
            <person name="Leh Louis V."/>
            <person name="Despons L."/>
            <person name="Friedrich A."/>
            <person name="Martin T."/>
            <person name="Durrens P."/>
            <person name="Casaregola S."/>
            <person name="Neuveglise C."/>
            <person name="Fairhead C."/>
            <person name="Marck C."/>
            <person name="Cruz J.A."/>
            <person name="Straub M.L."/>
            <person name="Kugler V."/>
            <person name="Sacerdot C."/>
            <person name="Uzunov Z."/>
            <person name="Thierry A."/>
            <person name="Weiss S."/>
            <person name="Bleykasten C."/>
            <person name="De Montigny J."/>
            <person name="Jacques N."/>
            <person name="Jung P."/>
            <person name="Lemaire M."/>
            <person name="Mallet S."/>
            <person name="Morel G."/>
            <person name="Richard G.F."/>
            <person name="Sarkar A."/>
            <person name="Savel G."/>
            <person name="Schacherer J."/>
            <person name="Seret M.L."/>
            <person name="Talla E."/>
            <person name="Samson G."/>
            <person name="Jubin C."/>
            <person name="Poulain J."/>
            <person name="Vacherie B."/>
            <person name="Barbe V."/>
            <person name="Pelletier E."/>
            <person name="Sherman D.J."/>
            <person name="Westhof E."/>
            <person name="Weissenbach J."/>
            <person name="Baret P.V."/>
            <person name="Wincker P."/>
            <person name="Gaillardin C."/>
            <person name="Dujon B."/>
            <person name="Souciet J.L."/>
        </authorList>
    </citation>
    <scope>NUCLEOTIDE SEQUENCE [LARGE SCALE GENOMIC DNA]</scope>
    <source>
        <strain evidence="10">CBS 270.75 / DBVPG 7215 / KCTC 17166 / NRRL Y-17582</strain>
    </source>
</reference>
<keyword evidence="10" id="KW-1185">Reference proteome</keyword>
<dbReference type="InterPro" id="IPR029008">
    <property type="entry name" value="EMC6-like"/>
</dbReference>
<dbReference type="Proteomes" id="UP000006790">
    <property type="component" value="Chromosome 7"/>
</dbReference>
<dbReference type="Pfam" id="PF07019">
    <property type="entry name" value="EMC6"/>
    <property type="match status" value="1"/>
</dbReference>
<evidence type="ECO:0000256" key="8">
    <source>
        <dbReference type="SAM" id="Phobius"/>
    </source>
</evidence>
<dbReference type="eggNOG" id="KOG4455">
    <property type="taxonomic scope" value="Eukaryota"/>
</dbReference>
<evidence type="ECO:0000256" key="1">
    <source>
        <dbReference type="ARBA" id="ARBA00004477"/>
    </source>
</evidence>
<dbReference type="GO" id="GO:0006644">
    <property type="term" value="P:phospholipid metabolic process"/>
    <property type="evidence" value="ECO:0007669"/>
    <property type="project" value="EnsemblFungi"/>
</dbReference>
<dbReference type="EMBL" id="CP002503">
    <property type="protein sequence ID" value="AET40963.1"/>
    <property type="molecule type" value="Genomic_DNA"/>
</dbReference>
<dbReference type="AlphaFoldDB" id="G8JVU8"/>
<feature type="transmembrane region" description="Helical" evidence="8">
    <location>
        <begin position="24"/>
        <end position="44"/>
    </location>
</feature>
<dbReference type="RefSeq" id="XP_003647780.1">
    <property type="nucleotide sequence ID" value="XM_003647732.1"/>
</dbReference>
<dbReference type="InterPro" id="IPR008504">
    <property type="entry name" value="Emc6"/>
</dbReference>
<keyword evidence="6 8" id="KW-1133">Transmembrane helix</keyword>
<gene>
    <name evidence="9" type="ordered locus">Ecym_7111</name>
</gene>
<keyword evidence="4 8" id="KW-0812">Transmembrane</keyword>
<evidence type="ECO:0000256" key="5">
    <source>
        <dbReference type="ARBA" id="ARBA00022824"/>
    </source>
</evidence>
<proteinExistence type="inferred from homology"/>
<dbReference type="GO" id="GO:0045050">
    <property type="term" value="P:protein insertion into ER membrane by stop-transfer membrane-anchor sequence"/>
    <property type="evidence" value="ECO:0007669"/>
    <property type="project" value="EnsemblFungi"/>
</dbReference>
<feature type="transmembrane region" description="Helical" evidence="8">
    <location>
        <begin position="50"/>
        <end position="69"/>
    </location>
</feature>
<dbReference type="FunCoup" id="G8JVU8">
    <property type="interactions" value="33"/>
</dbReference>
<dbReference type="KEGG" id="erc:Ecym_7111"/>
<dbReference type="HOGENOM" id="CLU_110781_4_1_1"/>
<dbReference type="GO" id="GO:0034975">
    <property type="term" value="P:protein folding in endoplasmic reticulum"/>
    <property type="evidence" value="ECO:0007669"/>
    <property type="project" value="TreeGrafter"/>
</dbReference>